<reference evidence="3 9" key="2">
    <citation type="journal article" date="2019" name="Nat. Med.">
        <title>A library of human gut bacterial isolates paired with longitudinal multiomics data enables mechanistic microbiome research.</title>
        <authorList>
            <person name="Poyet M."/>
            <person name="Groussin M."/>
            <person name="Gibbons S.M."/>
            <person name="Avila-Pacheco J."/>
            <person name="Jiang X."/>
            <person name="Kearney S.M."/>
            <person name="Perrotta A.R."/>
            <person name="Berdy B."/>
            <person name="Zhao S."/>
            <person name="Lieberman T.D."/>
            <person name="Swanson P.K."/>
            <person name="Smith M."/>
            <person name="Roesemann S."/>
            <person name="Alexander J.E."/>
            <person name="Rich S.A."/>
            <person name="Livny J."/>
            <person name="Vlamakis H."/>
            <person name="Clish C."/>
            <person name="Bullock K."/>
            <person name="Deik A."/>
            <person name="Scott J."/>
            <person name="Pierce K.A."/>
            <person name="Xavier R.J."/>
            <person name="Alm E.J."/>
        </authorList>
    </citation>
    <scope>NUCLEOTIDE SEQUENCE [LARGE SCALE GENOMIC DNA]</scope>
    <source>
        <strain evidence="3 9">BIOML-A1</strain>
    </source>
</reference>
<keyword evidence="1" id="KW-0732">Signal</keyword>
<accession>A0A380Z7C9</accession>
<dbReference type="EMBL" id="VVZX01000004">
    <property type="protein sequence ID" value="KAA5275857.1"/>
    <property type="molecule type" value="Genomic_DNA"/>
</dbReference>
<dbReference type="Proteomes" id="UP000520291">
    <property type="component" value="Unassembled WGS sequence"/>
</dbReference>
<feature type="domain" description="SecDF P1 head subdomain" evidence="2">
    <location>
        <begin position="39"/>
        <end position="119"/>
    </location>
</feature>
<proteinExistence type="predicted"/>
<evidence type="ECO:0000313" key="6">
    <source>
        <dbReference type="EMBL" id="SUV42927.1"/>
    </source>
</evidence>
<dbReference type="Proteomes" id="UP000335496">
    <property type="component" value="Unassembled WGS sequence"/>
</dbReference>
<dbReference type="RefSeq" id="WP_004291322.1">
    <property type="nucleotide sequence ID" value="NZ_CABKNQ010000017.1"/>
</dbReference>
<evidence type="ECO:0000313" key="8">
    <source>
        <dbReference type="Proteomes" id="UP000291917"/>
    </source>
</evidence>
<dbReference type="Proteomes" id="UP000254424">
    <property type="component" value="Unassembled WGS sequence"/>
</dbReference>
<dbReference type="EMBL" id="JABAGL010000018">
    <property type="protein sequence ID" value="NME86977.1"/>
    <property type="molecule type" value="Genomic_DNA"/>
</dbReference>
<dbReference type="Proteomes" id="UP000291917">
    <property type="component" value="Unassembled WGS sequence"/>
</dbReference>
<dbReference type="Pfam" id="PF22599">
    <property type="entry name" value="SecDF_P1_head"/>
    <property type="match status" value="1"/>
</dbReference>
<evidence type="ECO:0000256" key="1">
    <source>
        <dbReference type="SAM" id="SignalP"/>
    </source>
</evidence>
<dbReference type="AlphaFoldDB" id="A0A380Z7C9"/>
<evidence type="ECO:0000313" key="3">
    <source>
        <dbReference type="EMBL" id="KAA5275857.1"/>
    </source>
</evidence>
<gene>
    <name evidence="6" type="primary">secDF_1</name>
    <name evidence="5" type="ORF">EAJ03_03975</name>
    <name evidence="3" type="ORF">F2Z23_03970</name>
    <name evidence="4" type="ORF">HF841_13275</name>
    <name evidence="6" type="ORF">NCTC11155_02312</name>
</gene>
<dbReference type="EMBL" id="RCXL01000004">
    <property type="protein sequence ID" value="RYT77192.1"/>
    <property type="molecule type" value="Genomic_DNA"/>
</dbReference>
<evidence type="ECO:0000313" key="5">
    <source>
        <dbReference type="EMBL" id="RYT77192.1"/>
    </source>
</evidence>
<sequence length="147" mass="16578">MKTIYLSLVGLSLALISYSQTYTPQKENGWYHIIDGQQDSISCEPIVTVADFTDLRLVYDSFGQPVISGRVSKSKLGKWTDATEKSIGKRIGFVFNDTVITAPQVNARIDSGNFQISAPQGHDLKRIYLQLTSHSQRCQHPFRQRKN</sequence>
<reference evidence="4 10" key="4">
    <citation type="submission" date="2020-04" db="EMBL/GenBank/DDBJ databases">
        <authorList>
            <person name="Hitch T.C.A."/>
            <person name="Wylensek D."/>
            <person name="Clavel T."/>
        </authorList>
    </citation>
    <scope>NUCLEOTIDE SEQUENCE [LARGE SCALE GENOMIC DNA]</scope>
    <source>
        <strain evidence="4 10">WCA3-601-WT-5E</strain>
    </source>
</reference>
<evidence type="ECO:0000313" key="4">
    <source>
        <dbReference type="EMBL" id="NME86977.1"/>
    </source>
</evidence>
<dbReference type="STRING" id="483216.BACEGG_02988"/>
<dbReference type="Gene3D" id="3.30.1360.200">
    <property type="match status" value="1"/>
</dbReference>
<reference evidence="5 8" key="3">
    <citation type="journal article" date="2019" name="Science, e1252229">
        <title>Invertible promoters mediate bacterial phase variation, antibiotic resistance, and host adaptation in the gut.</title>
        <authorList>
            <person name="Jiang X."/>
            <person name="Hall A.B."/>
            <person name="Arthur T.D."/>
            <person name="Plichta D.R."/>
            <person name="Covington C.T."/>
            <person name="Poyet M."/>
            <person name="Crothers J."/>
            <person name="Moses P.L."/>
            <person name="Tolonen A.C."/>
            <person name="Vlamakis H."/>
            <person name="Alm E.J."/>
            <person name="Xavier R.J."/>
        </authorList>
    </citation>
    <scope>NUCLEOTIDE SEQUENCE [LARGE SCALE GENOMIC DNA]</scope>
    <source>
        <strain evidence="8">bj_0095</strain>
        <strain evidence="5">Bj_0095</strain>
    </source>
</reference>
<protein>
    <submittedName>
        <fullName evidence="6">Protein-export membrane protein SecD</fullName>
    </submittedName>
</protein>
<name>A0A380Z7C9_9BACE</name>
<dbReference type="OrthoDB" id="767658at2"/>
<keyword evidence="9" id="KW-1185">Reference proteome</keyword>
<feature type="signal peptide" evidence="1">
    <location>
        <begin position="1"/>
        <end position="21"/>
    </location>
</feature>
<dbReference type="GeneID" id="93069071"/>
<organism evidence="6 7">
    <name type="scientific">Bacteroides eggerthii</name>
    <dbReference type="NCBI Taxonomy" id="28111"/>
    <lineage>
        <taxon>Bacteria</taxon>
        <taxon>Pseudomonadati</taxon>
        <taxon>Bacteroidota</taxon>
        <taxon>Bacteroidia</taxon>
        <taxon>Bacteroidales</taxon>
        <taxon>Bacteroidaceae</taxon>
        <taxon>Bacteroides</taxon>
    </lineage>
</organism>
<evidence type="ECO:0000259" key="2">
    <source>
        <dbReference type="Pfam" id="PF22599"/>
    </source>
</evidence>
<evidence type="ECO:0000313" key="10">
    <source>
        <dbReference type="Proteomes" id="UP000520291"/>
    </source>
</evidence>
<dbReference type="EMBL" id="UFSX01000002">
    <property type="protein sequence ID" value="SUV42927.1"/>
    <property type="molecule type" value="Genomic_DNA"/>
</dbReference>
<evidence type="ECO:0000313" key="9">
    <source>
        <dbReference type="Proteomes" id="UP000335496"/>
    </source>
</evidence>
<reference evidence="6 7" key="1">
    <citation type="submission" date="2018-06" db="EMBL/GenBank/DDBJ databases">
        <authorList>
            <consortium name="Pathogen Informatics"/>
            <person name="Doyle S."/>
        </authorList>
    </citation>
    <scope>NUCLEOTIDE SEQUENCE [LARGE SCALE GENOMIC DNA]</scope>
    <source>
        <strain evidence="6 7">NCTC11155</strain>
    </source>
</reference>
<evidence type="ECO:0000313" key="7">
    <source>
        <dbReference type="Proteomes" id="UP000254424"/>
    </source>
</evidence>
<feature type="chain" id="PRO_5044586763" evidence="1">
    <location>
        <begin position="22"/>
        <end position="147"/>
    </location>
</feature>
<dbReference type="InterPro" id="IPR054384">
    <property type="entry name" value="SecDF_P1_head"/>
</dbReference>